<proteinExistence type="inferred from homology"/>
<evidence type="ECO:0000256" key="1">
    <source>
        <dbReference type="ARBA" id="ARBA00007447"/>
    </source>
</evidence>
<organism evidence="6 7">
    <name type="scientific">Polarella glacialis</name>
    <name type="common">Dinoflagellate</name>
    <dbReference type="NCBI Taxonomy" id="89957"/>
    <lineage>
        <taxon>Eukaryota</taxon>
        <taxon>Sar</taxon>
        <taxon>Alveolata</taxon>
        <taxon>Dinophyceae</taxon>
        <taxon>Suessiales</taxon>
        <taxon>Suessiaceae</taxon>
        <taxon>Polarella</taxon>
    </lineage>
</organism>
<dbReference type="InterPro" id="IPR033121">
    <property type="entry name" value="PEPTIDASE_A1"/>
</dbReference>
<evidence type="ECO:0000313" key="7">
    <source>
        <dbReference type="Proteomes" id="UP000654075"/>
    </source>
</evidence>
<reference evidence="6" key="1">
    <citation type="submission" date="2021-02" db="EMBL/GenBank/DDBJ databases">
        <authorList>
            <person name="Dougan E. K."/>
            <person name="Rhodes N."/>
            <person name="Thang M."/>
            <person name="Chan C."/>
        </authorList>
    </citation>
    <scope>NUCLEOTIDE SEQUENCE</scope>
</reference>
<dbReference type="GO" id="GO:0006508">
    <property type="term" value="P:proteolysis"/>
    <property type="evidence" value="ECO:0007669"/>
    <property type="project" value="UniProtKB-KW"/>
</dbReference>
<dbReference type="Pfam" id="PF00026">
    <property type="entry name" value="Asp"/>
    <property type="match status" value="1"/>
</dbReference>
<dbReference type="EMBL" id="CAJNNV010003979">
    <property type="protein sequence ID" value="CAE8589932.1"/>
    <property type="molecule type" value="Genomic_DNA"/>
</dbReference>
<gene>
    <name evidence="6" type="ORF">PGLA1383_LOCUS8662</name>
</gene>
<keyword evidence="2" id="KW-0645">Protease</keyword>
<dbReference type="InterPro" id="IPR034164">
    <property type="entry name" value="Pepsin-like_dom"/>
</dbReference>
<feature type="signal peptide" evidence="4">
    <location>
        <begin position="1"/>
        <end position="26"/>
    </location>
</feature>
<evidence type="ECO:0000256" key="3">
    <source>
        <dbReference type="SAM" id="MobiDB-lite"/>
    </source>
</evidence>
<dbReference type="AlphaFoldDB" id="A0A813DWV5"/>
<sequence length="586" mass="63206">MAAIISFAPFGVLVAAFLVLPCSSRAGSFLRPSAASHLAVDDLAVDGDSMSCSPLNNHGSFSTVTVKIGSPPQTFALVADTGSDDLIVQSCICKASHHCPESFGSCFQGTNKSSTFALDPAPKEVFIRFGSGDIESVLASDIASVGLATALMNNSLLLMVQEALKIEGQFEGILGLGRPHRGATSVLEIGEDRELPDHRRTGQPGTPEHGGPKIEGFLEAANVDRFSMCFNEKTDGVLRLNAPKGTNNMASVGEMHWGLDFQGISIGKKSDPVKFCSPGSKKPGMQSACGIIPDSGTTMIMGPKDQISTLFEDLCSRWPRCQSMHDKLVAKLNMTAAQKINEVPYLVQKEAEESEQLAPTMQDLLDSFHDAYAKANTGDSEMPVPQNYPGAAGQGDYGEMKPDMATAAPTRSSTFQLLLQSCSSWGKSVNLNKEMPSLFFNVAGKEGASDVLELKPEMYVAEMPMEMVHTKRATMFGLPVIEVTKSVEMGCVPTFETMEYETQLNGPVWIFGTPLFYAFQVHYDRLAEPPTIAFLREPCGACVDGHPQVKTAALIGERLETSVTGGYLRRITTESREPKVDTKEPF</sequence>
<dbReference type="PANTHER" id="PTHR47966">
    <property type="entry name" value="BETA-SITE APP-CLEAVING ENZYME, ISOFORM A-RELATED"/>
    <property type="match status" value="1"/>
</dbReference>
<evidence type="ECO:0000313" key="6">
    <source>
        <dbReference type="EMBL" id="CAE8589932.1"/>
    </source>
</evidence>
<dbReference type="SUPFAM" id="SSF50630">
    <property type="entry name" value="Acid proteases"/>
    <property type="match status" value="1"/>
</dbReference>
<accession>A0A813DWV5</accession>
<dbReference type="OMA" id="CKGELTH"/>
<keyword evidence="7" id="KW-1185">Reference proteome</keyword>
<evidence type="ECO:0000256" key="2">
    <source>
        <dbReference type="RuleBase" id="RU000454"/>
    </source>
</evidence>
<dbReference type="InterPro" id="IPR021109">
    <property type="entry name" value="Peptidase_aspartic_dom_sf"/>
</dbReference>
<dbReference type="InterPro" id="IPR001969">
    <property type="entry name" value="Aspartic_peptidase_AS"/>
</dbReference>
<protein>
    <recommendedName>
        <fullName evidence="5">Peptidase A1 domain-containing protein</fullName>
    </recommendedName>
</protein>
<dbReference type="Proteomes" id="UP000654075">
    <property type="component" value="Unassembled WGS sequence"/>
</dbReference>
<keyword evidence="2" id="KW-0378">Hydrolase</keyword>
<dbReference type="InterPro" id="IPR001461">
    <property type="entry name" value="Aspartic_peptidase_A1"/>
</dbReference>
<evidence type="ECO:0000259" key="5">
    <source>
        <dbReference type="PROSITE" id="PS51767"/>
    </source>
</evidence>
<feature type="chain" id="PRO_5032267542" description="Peptidase A1 domain-containing protein" evidence="4">
    <location>
        <begin position="27"/>
        <end position="586"/>
    </location>
</feature>
<dbReference type="Gene3D" id="2.40.70.10">
    <property type="entry name" value="Acid Proteases"/>
    <property type="match status" value="2"/>
</dbReference>
<name>A0A813DWV5_POLGL</name>
<evidence type="ECO:0000256" key="4">
    <source>
        <dbReference type="SAM" id="SignalP"/>
    </source>
</evidence>
<dbReference type="PROSITE" id="PS51767">
    <property type="entry name" value="PEPTIDASE_A1"/>
    <property type="match status" value="1"/>
</dbReference>
<dbReference type="OrthoDB" id="771136at2759"/>
<dbReference type="GO" id="GO:0004190">
    <property type="term" value="F:aspartic-type endopeptidase activity"/>
    <property type="evidence" value="ECO:0007669"/>
    <property type="project" value="UniProtKB-KW"/>
</dbReference>
<dbReference type="CDD" id="cd05471">
    <property type="entry name" value="pepsin_like"/>
    <property type="match status" value="1"/>
</dbReference>
<dbReference type="PROSITE" id="PS00141">
    <property type="entry name" value="ASP_PROTEASE"/>
    <property type="match status" value="1"/>
</dbReference>
<feature type="domain" description="Peptidase A1" evidence="5">
    <location>
        <begin position="62"/>
        <end position="535"/>
    </location>
</feature>
<comment type="caution">
    <text evidence="6">The sequence shown here is derived from an EMBL/GenBank/DDBJ whole genome shotgun (WGS) entry which is preliminary data.</text>
</comment>
<keyword evidence="2" id="KW-0064">Aspartyl protease</keyword>
<keyword evidence="4" id="KW-0732">Signal</keyword>
<comment type="similarity">
    <text evidence="1 2">Belongs to the peptidase A1 family.</text>
</comment>
<dbReference type="PRINTS" id="PR00792">
    <property type="entry name" value="PEPSIN"/>
</dbReference>
<feature type="region of interest" description="Disordered" evidence="3">
    <location>
        <begin position="193"/>
        <end position="213"/>
    </location>
</feature>